<dbReference type="Gene3D" id="1.10.10.10">
    <property type="entry name" value="Winged helix-like DNA-binding domain superfamily/Winged helix DNA-binding domain"/>
    <property type="match status" value="1"/>
</dbReference>
<proteinExistence type="predicted"/>
<dbReference type="SUPFAM" id="SSF46785">
    <property type="entry name" value="Winged helix' DNA-binding domain"/>
    <property type="match status" value="1"/>
</dbReference>
<gene>
    <name evidence="1" type="ORF">BW897_30140</name>
</gene>
<dbReference type="Pfam" id="PF13730">
    <property type="entry name" value="HTH_36"/>
    <property type="match status" value="1"/>
</dbReference>
<dbReference type="InterPro" id="IPR036390">
    <property type="entry name" value="WH_DNA-bd_sf"/>
</dbReference>
<accession>A0A1S9TCM3</accession>
<protein>
    <submittedName>
        <fullName evidence="1">MarR family transcriptional regulator</fullName>
    </submittedName>
</protein>
<reference evidence="1 2" key="1">
    <citation type="submission" date="2017-01" db="EMBL/GenBank/DDBJ databases">
        <title>Bacillus cereus isolates.</title>
        <authorList>
            <person name="Beno S.M."/>
        </authorList>
    </citation>
    <scope>NUCLEOTIDE SEQUENCE [LARGE SCALE GENOMIC DNA]</scope>
    <source>
        <strain evidence="1 2">FSL H8-0485</strain>
    </source>
</reference>
<evidence type="ECO:0000313" key="2">
    <source>
        <dbReference type="Proteomes" id="UP000190906"/>
    </source>
</evidence>
<dbReference type="RefSeq" id="WP_078205700.1">
    <property type="nucleotide sequence ID" value="NZ_MUAJ01000065.1"/>
</dbReference>
<sequence length="147" mass="17761">MPRRRVSIPVYWGAIILDSFKHLQDNDFTGSDYKVLFFLCEHMNRENNHAYMRQKKIASDMKMDKGNISRSIKKLREKQLIVKAESGFMLNPHLFYVGKRDRDSRIKIRNEFDELIRRQGEEPRFNLNEDDYYLEDFTEPLEDDDDY</sequence>
<evidence type="ECO:0000313" key="1">
    <source>
        <dbReference type="EMBL" id="OOR07657.1"/>
    </source>
</evidence>
<organism evidence="1 2">
    <name type="scientific">Bacillus cereus</name>
    <dbReference type="NCBI Taxonomy" id="1396"/>
    <lineage>
        <taxon>Bacteria</taxon>
        <taxon>Bacillati</taxon>
        <taxon>Bacillota</taxon>
        <taxon>Bacilli</taxon>
        <taxon>Bacillales</taxon>
        <taxon>Bacillaceae</taxon>
        <taxon>Bacillus</taxon>
        <taxon>Bacillus cereus group</taxon>
    </lineage>
</organism>
<dbReference type="EMBL" id="MUAJ01000065">
    <property type="protein sequence ID" value="OOR07657.1"/>
    <property type="molecule type" value="Genomic_DNA"/>
</dbReference>
<dbReference type="InterPro" id="IPR036388">
    <property type="entry name" value="WH-like_DNA-bd_sf"/>
</dbReference>
<name>A0A1S9TCM3_BACCE</name>
<comment type="caution">
    <text evidence="1">The sequence shown here is derived from an EMBL/GenBank/DDBJ whole genome shotgun (WGS) entry which is preliminary data.</text>
</comment>
<dbReference type="Proteomes" id="UP000190906">
    <property type="component" value="Unassembled WGS sequence"/>
</dbReference>
<dbReference type="AlphaFoldDB" id="A0A1S9TCM3"/>